<dbReference type="OrthoDB" id="19657at2759"/>
<dbReference type="AlphaFoldDB" id="A0A8E2DTW6"/>
<proteinExistence type="predicted"/>
<accession>A0A8E2DTW6</accession>
<evidence type="ECO:0000259" key="1">
    <source>
        <dbReference type="Pfam" id="PF00561"/>
    </source>
</evidence>
<dbReference type="PANTHER" id="PTHR43433">
    <property type="entry name" value="HYDROLASE, ALPHA/BETA FOLD FAMILY PROTEIN"/>
    <property type="match status" value="1"/>
</dbReference>
<gene>
    <name evidence="2" type="ORF">OBBRIDRAFT_745323</name>
</gene>
<dbReference type="InterPro" id="IPR050471">
    <property type="entry name" value="AB_hydrolase"/>
</dbReference>
<dbReference type="Gene3D" id="3.40.50.1820">
    <property type="entry name" value="alpha/beta hydrolase"/>
    <property type="match status" value="1"/>
</dbReference>
<dbReference type="InterPro" id="IPR029058">
    <property type="entry name" value="AB_hydrolase_fold"/>
</dbReference>
<dbReference type="InterPro" id="IPR000073">
    <property type="entry name" value="AB_hydrolase_1"/>
</dbReference>
<keyword evidence="2" id="KW-0378">Hydrolase</keyword>
<keyword evidence="3" id="KW-1185">Reference proteome</keyword>
<feature type="domain" description="AB hydrolase-1" evidence="1">
    <location>
        <begin position="60"/>
        <end position="308"/>
    </location>
</feature>
<organism evidence="2 3">
    <name type="scientific">Obba rivulosa</name>
    <dbReference type="NCBI Taxonomy" id="1052685"/>
    <lineage>
        <taxon>Eukaryota</taxon>
        <taxon>Fungi</taxon>
        <taxon>Dikarya</taxon>
        <taxon>Basidiomycota</taxon>
        <taxon>Agaricomycotina</taxon>
        <taxon>Agaricomycetes</taxon>
        <taxon>Polyporales</taxon>
        <taxon>Gelatoporiaceae</taxon>
        <taxon>Obba</taxon>
    </lineage>
</organism>
<sequence length="334" mass="37209">MSADISTSPDTAGSDIPTILDPSTCTRRGLCPVTTLKQEHSPLESHSLYFEQHGTGPEKIVFIMGLNATLFSWTQQVEYFGRKPEYSVLVFDNRGVGNSGSPRGPYTTGEMADDIVVLLDYVGWTAPRNIHVVGVSMGGMIAQELASKIPERIISLTLAATKAGGGSYWSMIPTWRSVVGTTRMLLTRDREARIPIALNDLFPQQWLDAKAPNDPQGRTNGEVQFEEFRRRIDVTRPQTPMGSVSQIAAALSHKVEPERLRKISASIPKVLIVTGDQDVIVDPSNSVYLKEHMPEAEYVEWETTGHGLMAQFPEKFNQLLERVFREVRERIHDS</sequence>
<reference evidence="2 3" key="1">
    <citation type="submission" date="2016-07" db="EMBL/GenBank/DDBJ databases">
        <title>Draft genome of the white-rot fungus Obba rivulosa 3A-2.</title>
        <authorList>
            <consortium name="DOE Joint Genome Institute"/>
            <person name="Miettinen O."/>
            <person name="Riley R."/>
            <person name="Acob R."/>
            <person name="Barry K."/>
            <person name="Cullen D."/>
            <person name="De Vries R."/>
            <person name="Hainaut M."/>
            <person name="Hatakka A."/>
            <person name="Henrissat B."/>
            <person name="Hilden K."/>
            <person name="Kuo R."/>
            <person name="Labutti K."/>
            <person name="Lipzen A."/>
            <person name="Makela M.R."/>
            <person name="Sandor L."/>
            <person name="Spatafora J.W."/>
            <person name="Grigoriev I.V."/>
            <person name="Hibbett D.S."/>
        </authorList>
    </citation>
    <scope>NUCLEOTIDE SEQUENCE [LARGE SCALE GENOMIC DNA]</scope>
    <source>
        <strain evidence="2 3">3A-2</strain>
    </source>
</reference>
<name>A0A8E2DTW6_9APHY</name>
<dbReference type="PANTHER" id="PTHR43433:SF5">
    <property type="entry name" value="AB HYDROLASE-1 DOMAIN-CONTAINING PROTEIN"/>
    <property type="match status" value="1"/>
</dbReference>
<protein>
    <submittedName>
        <fullName evidence="2">Alpha/beta-hydrolase</fullName>
    </submittedName>
</protein>
<dbReference type="PRINTS" id="PR00111">
    <property type="entry name" value="ABHYDROLASE"/>
</dbReference>
<evidence type="ECO:0000313" key="2">
    <source>
        <dbReference type="EMBL" id="OCH95581.1"/>
    </source>
</evidence>
<dbReference type="Pfam" id="PF00561">
    <property type="entry name" value="Abhydrolase_1"/>
    <property type="match status" value="1"/>
</dbReference>
<dbReference type="EMBL" id="KV722335">
    <property type="protein sequence ID" value="OCH95581.1"/>
    <property type="molecule type" value="Genomic_DNA"/>
</dbReference>
<dbReference type="SUPFAM" id="SSF53474">
    <property type="entry name" value="alpha/beta-Hydrolases"/>
    <property type="match status" value="1"/>
</dbReference>
<dbReference type="GO" id="GO:0016787">
    <property type="term" value="F:hydrolase activity"/>
    <property type="evidence" value="ECO:0007669"/>
    <property type="project" value="UniProtKB-KW"/>
</dbReference>
<dbReference type="Proteomes" id="UP000250043">
    <property type="component" value="Unassembled WGS sequence"/>
</dbReference>
<evidence type="ECO:0000313" key="3">
    <source>
        <dbReference type="Proteomes" id="UP000250043"/>
    </source>
</evidence>